<keyword evidence="2" id="KW-1185">Reference proteome</keyword>
<dbReference type="RefSeq" id="XP_013438101.1">
    <property type="nucleotide sequence ID" value="XM_013582647.1"/>
</dbReference>
<proteinExistence type="predicted"/>
<reference evidence="1" key="1">
    <citation type="submission" date="2013-10" db="EMBL/GenBank/DDBJ databases">
        <title>Genomic analysis of the causative agents of coccidiosis in chickens.</title>
        <authorList>
            <person name="Reid A.J."/>
            <person name="Blake D."/>
            <person name="Billington K."/>
            <person name="Browne H."/>
            <person name="Dunn M."/>
            <person name="Hung S."/>
            <person name="Kawahara F."/>
            <person name="Miranda-Saavedra D."/>
            <person name="Mourier T."/>
            <person name="Nagra H."/>
            <person name="Otto T.D."/>
            <person name="Rawlings N."/>
            <person name="Sanchez A."/>
            <person name="Sanders M."/>
            <person name="Subramaniam C."/>
            <person name="Tay Y."/>
            <person name="Dear P."/>
            <person name="Doerig C."/>
            <person name="Gruber A."/>
            <person name="Parkinson J."/>
            <person name="Shirley M."/>
            <person name="Wan K.L."/>
            <person name="Berriman M."/>
            <person name="Tomley F."/>
            <person name="Pain A."/>
        </authorList>
    </citation>
    <scope>NUCLEOTIDE SEQUENCE [LARGE SCALE GENOMIC DNA]</scope>
    <source>
        <strain evidence="1">Houghton</strain>
    </source>
</reference>
<gene>
    <name evidence="1" type="ORF">ENH_00071950</name>
</gene>
<accession>U6N4K5</accession>
<name>U6N4K5_9EIME</name>
<dbReference type="EMBL" id="HG725760">
    <property type="protein sequence ID" value="CDJ69635.1"/>
    <property type="molecule type" value="Genomic_DNA"/>
</dbReference>
<evidence type="ECO:0000313" key="2">
    <source>
        <dbReference type="Proteomes" id="UP000030754"/>
    </source>
</evidence>
<protein>
    <submittedName>
        <fullName evidence="1">Uncharacterized protein</fullName>
    </submittedName>
</protein>
<dbReference type="GeneID" id="25477327"/>
<reference evidence="1" key="2">
    <citation type="submission" date="2013-10" db="EMBL/GenBank/DDBJ databases">
        <authorList>
            <person name="Aslett M."/>
        </authorList>
    </citation>
    <scope>NUCLEOTIDE SEQUENCE [LARGE SCALE GENOMIC DNA]</scope>
    <source>
        <strain evidence="1">Houghton</strain>
    </source>
</reference>
<evidence type="ECO:0000313" key="1">
    <source>
        <dbReference type="EMBL" id="CDJ69635.1"/>
    </source>
</evidence>
<dbReference type="VEuPathDB" id="ToxoDB:ENH_00071950"/>
<sequence length="157" mass="17031">MLPHEATAALINLQGPWTFHADVRRRHRNELSLSVGAGRPREQGFSASPMCRETLPKPGEPVSSMCYEFKGNGVCPKTAPYAAETSSGPERHACDVEVWITKAEAVPHHRSPLSSITKPQEVPPGRLSGQDNSGYALELWEMNVTGTGAMEGSYCAL</sequence>
<organism evidence="1 2">
    <name type="scientific">Eimeria necatrix</name>
    <dbReference type="NCBI Taxonomy" id="51315"/>
    <lineage>
        <taxon>Eukaryota</taxon>
        <taxon>Sar</taxon>
        <taxon>Alveolata</taxon>
        <taxon>Apicomplexa</taxon>
        <taxon>Conoidasida</taxon>
        <taxon>Coccidia</taxon>
        <taxon>Eucoccidiorida</taxon>
        <taxon>Eimeriorina</taxon>
        <taxon>Eimeriidae</taxon>
        <taxon>Eimeria</taxon>
    </lineage>
</organism>
<dbReference type="AlphaFoldDB" id="U6N4K5"/>
<dbReference type="Proteomes" id="UP000030754">
    <property type="component" value="Unassembled WGS sequence"/>
</dbReference>